<dbReference type="CDD" id="cd19527">
    <property type="entry name" value="RecA-like_PEX6_r2"/>
    <property type="match status" value="1"/>
</dbReference>
<feature type="compositionally biased region" description="Acidic residues" evidence="12">
    <location>
        <begin position="1444"/>
        <end position="1455"/>
    </location>
</feature>
<evidence type="ECO:0000313" key="14">
    <source>
        <dbReference type="EMBL" id="KAF2099464.1"/>
    </source>
</evidence>
<keyword evidence="6" id="KW-0472">Membrane</keyword>
<keyword evidence="15" id="KW-1185">Reference proteome</keyword>
<feature type="domain" description="AAA+ ATPase" evidence="13">
    <location>
        <begin position="1052"/>
        <end position="1199"/>
    </location>
</feature>
<dbReference type="SMART" id="SM00382">
    <property type="entry name" value="AAA"/>
    <property type="match status" value="1"/>
</dbReference>
<dbReference type="Pfam" id="PF23120">
    <property type="entry name" value="PEX6_N"/>
    <property type="match status" value="1"/>
</dbReference>
<feature type="compositionally biased region" description="Gly residues" evidence="12">
    <location>
        <begin position="1394"/>
        <end position="1405"/>
    </location>
</feature>
<sequence>MENRSAVPMHRKRRRRRRLNRPSISAHLLLDERMKQDVGILSEDLFADLFPGLRTPSDDSANRVYYVAITPWMPLTAMSVDSTQWTILPVRSATKNDTLIQRPHSSLQFSANSLALQSFATTLRNLSPNKPLQKKDTPIEIRISEVVPLGLETIYVKLDTEALRKLEDVHNKFGGGFGIKNDKKANATELSDASQNILRQRKWRDAVRGALSAPRLVHSGDLLPLPLPAHPITHVPPPPAKITICEPVSQGIVLPSTRVVILQGKSKDAEIITKPVGHKRGPSLTNGIAEEDEDTSNEQFYSATEEIQTQSSTPLDEASTFSETEASETDADDLSDDSEDIISLSAPSLPSHTSGMMSQASATPRPGQPFPNGIATPGSIYSTFSTSTVRGGGVKSKTFKAYGLLDHIPDELLYPKPGTDDDDEARIFVDTAALVKLGCFSGDWVRIESTTESSRDGFGHWHLASFTNEEDELQEWRVAKIFGLPEFMSKKDNKYIVHKTDERPLSFLGGSNLLPPTSLVHLPPLLLANLGSPTHLKISALTNTKDGSVPHAGSKGKVPSSTLPPLAKEVTLVKIATPLSSDRLVQPSLFAGLKDFFERKRRVVKKGDLVGIAVDESLGKAVFEGGNADDMTNEELISKVKSNAQCGADSGKTVAASGVGWFKVGDIVSSNKIEAEEEDIWGGVTFVDASNTKMVQAGGEKAKIPPTVSNTWQYYLGLRKPAGSQARGPGGGIVSTDLPTPYISSLRRRLRELISAAMSPRAIHLGLPPVAILLTSTQRNIGKATTAMQACEDLGLHTFSIDAFDILTEGGDTKTEAFLKARAERALSCGKEFTALLIKHVEKLDAERMVTALREILGDSRVLIATTTEIEKVPEGIRSLFTHELEMTAPDESEREGILRGVVEDAGIRLAPDVALSSVAVKTAALVAGDLVDVVDRALIARQSRLDKITASANKALTSGKSDIDTGLPLAEVTLKDLTLAGHSTNLTLTSADLTTAVDAARKNFADSIGAPKIPNVQWSDVGGLSHVKSAVIETIQLPLSRPELFAKGMKKRSGILFYGPPGTGKTLLAKAIATEFSLNFFSVKGPELLNMYIGESEANVRRVFQRARDARPCVVFFDELDSVAPKRGNQGDSGGVMDRIVSQLLAELDGMSGGGEDGGAGGGQGVFVIGATNRPDLLDQALLRPGRFDKMLYLGVNDTHEGQLKVLEALTRKFTLHPSLSLNRVASTLPFTYTGADLYALCSDAMLKAITRQARNVDAKVAEHNKTLPPDSDPISIAYFFDHLAGDEDTEVVVVEEDFENAKRELVPSVSKDELWHYERVRRAFEGATVGAKDKKDEVAGDSANNEALVLNAGSGGKENLVVPSLQAADKERRGSWMKQAKDRIKARSISRGRGGGGSGGGSGVAHVAGKGKGRFGPGSQASESPERVYRVPSTGSTGTDGVVDEEKDDEEDEYVIKTDYLKSNGSAVKGKGKGKSVDGHGSGAFGDAAGDDEDMYA</sequence>
<dbReference type="Gene3D" id="1.10.8.60">
    <property type="match status" value="2"/>
</dbReference>
<evidence type="ECO:0000256" key="1">
    <source>
        <dbReference type="ARBA" id="ARBA00006914"/>
    </source>
</evidence>
<dbReference type="EMBL" id="ML978125">
    <property type="protein sequence ID" value="KAF2099464.1"/>
    <property type="molecule type" value="Genomic_DNA"/>
</dbReference>
<dbReference type="Pfam" id="PF00004">
    <property type="entry name" value="AAA"/>
    <property type="match status" value="1"/>
</dbReference>
<dbReference type="PROSITE" id="PS00674">
    <property type="entry name" value="AAA"/>
    <property type="match status" value="1"/>
</dbReference>
<evidence type="ECO:0000313" key="15">
    <source>
        <dbReference type="Proteomes" id="UP000799772"/>
    </source>
</evidence>
<feature type="region of interest" description="Disordered" evidence="12">
    <location>
        <begin position="273"/>
        <end position="367"/>
    </location>
</feature>
<proteinExistence type="inferred from homology"/>
<feature type="compositionally biased region" description="Polar residues" evidence="12">
    <location>
        <begin position="348"/>
        <end position="362"/>
    </location>
</feature>
<dbReference type="SUPFAM" id="SSF52540">
    <property type="entry name" value="P-loop containing nucleoside triphosphate hydrolases"/>
    <property type="match status" value="2"/>
</dbReference>
<evidence type="ECO:0000259" key="13">
    <source>
        <dbReference type="SMART" id="SM00382"/>
    </source>
</evidence>
<organism evidence="14 15">
    <name type="scientific">Rhizodiscina lignyota</name>
    <dbReference type="NCBI Taxonomy" id="1504668"/>
    <lineage>
        <taxon>Eukaryota</taxon>
        <taxon>Fungi</taxon>
        <taxon>Dikarya</taxon>
        <taxon>Ascomycota</taxon>
        <taxon>Pezizomycotina</taxon>
        <taxon>Dothideomycetes</taxon>
        <taxon>Pleosporomycetidae</taxon>
        <taxon>Aulographales</taxon>
        <taxon>Rhizodiscinaceae</taxon>
        <taxon>Rhizodiscina</taxon>
    </lineage>
</organism>
<dbReference type="GO" id="GO:0016887">
    <property type="term" value="F:ATP hydrolysis activity"/>
    <property type="evidence" value="ECO:0007669"/>
    <property type="project" value="InterPro"/>
</dbReference>
<dbReference type="OrthoDB" id="5553750at2759"/>
<feature type="compositionally biased region" description="Polar residues" evidence="12">
    <location>
        <begin position="297"/>
        <end position="314"/>
    </location>
</feature>
<dbReference type="InterPro" id="IPR047533">
    <property type="entry name" value="RecA-like_PEX6_r2"/>
</dbReference>
<dbReference type="InterPro" id="IPR003960">
    <property type="entry name" value="ATPase_AAA_CS"/>
</dbReference>
<comment type="subcellular location">
    <subcellularLocation>
        <location evidence="7">Peroxisome membrane</location>
        <topology evidence="7">Peripheral membrane protein</topology>
        <orientation evidence="7">Cytoplasmic side</orientation>
    </subcellularLocation>
</comment>
<feature type="compositionally biased region" description="Acidic residues" evidence="12">
    <location>
        <begin position="325"/>
        <end position="340"/>
    </location>
</feature>
<evidence type="ECO:0000256" key="4">
    <source>
        <dbReference type="ARBA" id="ARBA00022801"/>
    </source>
</evidence>
<dbReference type="InterPro" id="IPR050168">
    <property type="entry name" value="AAA_ATPase_domain"/>
</dbReference>
<dbReference type="GO" id="GO:0005829">
    <property type="term" value="C:cytosol"/>
    <property type="evidence" value="ECO:0007669"/>
    <property type="project" value="TreeGrafter"/>
</dbReference>
<gene>
    <name evidence="14" type="ORF">NA57DRAFT_74964</name>
</gene>
<dbReference type="PANTHER" id="PTHR23077:SF9">
    <property type="entry name" value="PEROXISOMAL ATPASE PEX6"/>
    <property type="match status" value="1"/>
</dbReference>
<feature type="compositionally biased region" description="Basic and acidic residues" evidence="12">
    <location>
        <begin position="1373"/>
        <end position="1387"/>
    </location>
</feature>
<dbReference type="Gene3D" id="3.40.50.300">
    <property type="entry name" value="P-loop containing nucleotide triphosphate hydrolases"/>
    <property type="match status" value="2"/>
</dbReference>
<comment type="caution">
    <text evidence="14">The sequence shown here is derived from an EMBL/GenBank/DDBJ whole genome shotgun (WGS) entry which is preliminary data.</text>
</comment>
<accession>A0A9P4IEJ3</accession>
<dbReference type="GO" id="GO:0005524">
    <property type="term" value="F:ATP binding"/>
    <property type="evidence" value="ECO:0007669"/>
    <property type="project" value="UniProtKB-KW"/>
</dbReference>
<dbReference type="InterPro" id="IPR003959">
    <property type="entry name" value="ATPase_AAA_core"/>
</dbReference>
<evidence type="ECO:0000256" key="6">
    <source>
        <dbReference type="ARBA" id="ARBA00023136"/>
    </source>
</evidence>
<reference evidence="14" key="1">
    <citation type="journal article" date="2020" name="Stud. Mycol.">
        <title>101 Dothideomycetes genomes: a test case for predicting lifestyles and emergence of pathogens.</title>
        <authorList>
            <person name="Haridas S."/>
            <person name="Albert R."/>
            <person name="Binder M."/>
            <person name="Bloem J."/>
            <person name="Labutti K."/>
            <person name="Salamov A."/>
            <person name="Andreopoulos B."/>
            <person name="Baker S."/>
            <person name="Barry K."/>
            <person name="Bills G."/>
            <person name="Bluhm B."/>
            <person name="Cannon C."/>
            <person name="Castanera R."/>
            <person name="Culley D."/>
            <person name="Daum C."/>
            <person name="Ezra D."/>
            <person name="Gonzalez J."/>
            <person name="Henrissat B."/>
            <person name="Kuo A."/>
            <person name="Liang C."/>
            <person name="Lipzen A."/>
            <person name="Lutzoni F."/>
            <person name="Magnuson J."/>
            <person name="Mondo S."/>
            <person name="Nolan M."/>
            <person name="Ohm R."/>
            <person name="Pangilinan J."/>
            <person name="Park H.-J."/>
            <person name="Ramirez L."/>
            <person name="Alfaro M."/>
            <person name="Sun H."/>
            <person name="Tritt A."/>
            <person name="Yoshinaga Y."/>
            <person name="Zwiers L.-H."/>
            <person name="Turgeon B."/>
            <person name="Goodwin S."/>
            <person name="Spatafora J."/>
            <person name="Crous P."/>
            <person name="Grigoriev I."/>
        </authorList>
    </citation>
    <scope>NUCLEOTIDE SEQUENCE</scope>
    <source>
        <strain evidence="14">CBS 133067</strain>
    </source>
</reference>
<name>A0A9P4IEJ3_9PEZI</name>
<evidence type="ECO:0000256" key="9">
    <source>
        <dbReference type="ARBA" id="ARBA00034920"/>
    </source>
</evidence>
<comment type="subunit">
    <text evidence="11">Interacts with PEX1; forming the PEX1-PEX6 AAA ATPase complex, which is composed of a heterohexamer formed by a trimer of PEX1-PEX6 dimers.</text>
</comment>
<keyword evidence="2" id="KW-0962">Peroxisome biogenesis</keyword>
<keyword evidence="4" id="KW-0378">Hydrolase</keyword>
<evidence type="ECO:0000256" key="3">
    <source>
        <dbReference type="ARBA" id="ARBA00022741"/>
    </source>
</evidence>
<comment type="catalytic activity">
    <reaction evidence="10">
        <text>ATP + H2O = ADP + phosphate + H(+)</text>
        <dbReference type="Rhea" id="RHEA:13065"/>
        <dbReference type="ChEBI" id="CHEBI:15377"/>
        <dbReference type="ChEBI" id="CHEBI:15378"/>
        <dbReference type="ChEBI" id="CHEBI:30616"/>
        <dbReference type="ChEBI" id="CHEBI:43474"/>
        <dbReference type="ChEBI" id="CHEBI:456216"/>
    </reaction>
    <physiologicalReaction direction="left-to-right" evidence="10">
        <dbReference type="Rhea" id="RHEA:13066"/>
    </physiologicalReaction>
</comment>
<protein>
    <recommendedName>
        <fullName evidence="8">Peroxisomal ATPase PEX6</fullName>
    </recommendedName>
    <alternativeName>
        <fullName evidence="9">Peroxin-6</fullName>
    </alternativeName>
</protein>
<dbReference type="Pfam" id="PF23315">
    <property type="entry name" value="PEX6_4th"/>
    <property type="match status" value="1"/>
</dbReference>
<dbReference type="GO" id="GO:0016558">
    <property type="term" value="P:protein import into peroxisome matrix"/>
    <property type="evidence" value="ECO:0007669"/>
    <property type="project" value="TreeGrafter"/>
</dbReference>
<evidence type="ECO:0000256" key="8">
    <source>
        <dbReference type="ARBA" id="ARBA00034811"/>
    </source>
</evidence>
<evidence type="ECO:0000256" key="2">
    <source>
        <dbReference type="ARBA" id="ARBA00022593"/>
    </source>
</evidence>
<dbReference type="FunFam" id="1.10.8.60:FF:000039">
    <property type="entry name" value="peroxisome biogenesis factor 6"/>
    <property type="match status" value="1"/>
</dbReference>
<evidence type="ECO:0000256" key="11">
    <source>
        <dbReference type="ARBA" id="ARBA00062700"/>
    </source>
</evidence>
<keyword evidence="3" id="KW-0547">Nucleotide-binding</keyword>
<dbReference type="PANTHER" id="PTHR23077">
    <property type="entry name" value="AAA-FAMILY ATPASE"/>
    <property type="match status" value="1"/>
</dbReference>
<evidence type="ECO:0000256" key="5">
    <source>
        <dbReference type="ARBA" id="ARBA00022840"/>
    </source>
</evidence>
<dbReference type="InterPro" id="IPR003593">
    <property type="entry name" value="AAA+_ATPase"/>
</dbReference>
<dbReference type="FunFam" id="3.40.50.300:FF:000109">
    <property type="entry name" value="Peroxisomal biogenesis factor 6"/>
    <property type="match status" value="1"/>
</dbReference>
<dbReference type="InterPro" id="IPR056995">
    <property type="entry name" value="PEX6_4th_dom"/>
</dbReference>
<dbReference type="Proteomes" id="UP000799772">
    <property type="component" value="Unassembled WGS sequence"/>
</dbReference>
<evidence type="ECO:0000256" key="7">
    <source>
        <dbReference type="ARBA" id="ARBA00034691"/>
    </source>
</evidence>
<feature type="region of interest" description="Disordered" evidence="12">
    <location>
        <begin position="1373"/>
        <end position="1499"/>
    </location>
</feature>
<dbReference type="InterPro" id="IPR027417">
    <property type="entry name" value="P-loop_NTPase"/>
</dbReference>
<evidence type="ECO:0000256" key="10">
    <source>
        <dbReference type="ARBA" id="ARBA00048778"/>
    </source>
</evidence>
<dbReference type="GO" id="GO:0005778">
    <property type="term" value="C:peroxisomal membrane"/>
    <property type="evidence" value="ECO:0007669"/>
    <property type="project" value="UniProtKB-SubCell"/>
</dbReference>
<keyword evidence="5" id="KW-0067">ATP-binding</keyword>
<comment type="similarity">
    <text evidence="1">Belongs to the AAA ATPase family.</text>
</comment>
<evidence type="ECO:0000256" key="12">
    <source>
        <dbReference type="SAM" id="MobiDB-lite"/>
    </source>
</evidence>